<dbReference type="RefSeq" id="WP_187529466.1">
    <property type="nucleotide sequence ID" value="NZ_CP060724.1"/>
</dbReference>
<gene>
    <name evidence="1" type="ORF">H9L19_01800</name>
</gene>
<proteinExistence type="predicted"/>
<dbReference type="AlphaFoldDB" id="A0A7G9T6A9"/>
<organism evidence="1 2">
    <name type="scientific">Weissella diestrammenae</name>
    <dbReference type="NCBI Taxonomy" id="1162633"/>
    <lineage>
        <taxon>Bacteria</taxon>
        <taxon>Bacillati</taxon>
        <taxon>Bacillota</taxon>
        <taxon>Bacilli</taxon>
        <taxon>Lactobacillales</taxon>
        <taxon>Lactobacillaceae</taxon>
        <taxon>Weissella</taxon>
    </lineage>
</organism>
<keyword evidence="2" id="KW-1185">Reference proteome</keyword>
<name>A0A7G9T6A9_9LACO</name>
<sequence>MDYYEILEALRLGERQEFVLSHDDFPLFYEVWRNYPYQNTIRGIAAQGGQVTYVRADEKE</sequence>
<dbReference type="Proteomes" id="UP000515800">
    <property type="component" value="Chromosome"/>
</dbReference>
<dbReference type="EMBL" id="CP060724">
    <property type="protein sequence ID" value="QNN75634.1"/>
    <property type="molecule type" value="Genomic_DNA"/>
</dbReference>
<protein>
    <submittedName>
        <fullName evidence="1">Uncharacterized protein</fullName>
    </submittedName>
</protein>
<accession>A0A7G9T6A9</accession>
<reference evidence="1 2" key="1">
    <citation type="submission" date="2020-08" db="EMBL/GenBank/DDBJ databases">
        <title>Genome sequence of Weissella diestrammenae KACC 16890T.</title>
        <authorList>
            <person name="Hyun D.-W."/>
            <person name="Bae J.-W."/>
        </authorList>
    </citation>
    <scope>NUCLEOTIDE SEQUENCE [LARGE SCALE GENOMIC DNA]</scope>
    <source>
        <strain evidence="1 2">KACC 16890</strain>
    </source>
</reference>
<dbReference type="KEGG" id="wdi:H9L19_01800"/>
<evidence type="ECO:0000313" key="2">
    <source>
        <dbReference type="Proteomes" id="UP000515800"/>
    </source>
</evidence>
<evidence type="ECO:0000313" key="1">
    <source>
        <dbReference type="EMBL" id="QNN75634.1"/>
    </source>
</evidence>